<dbReference type="PANTHER" id="PTHR30221">
    <property type="entry name" value="SMALL-CONDUCTANCE MECHANOSENSITIVE CHANNEL"/>
    <property type="match status" value="1"/>
</dbReference>
<keyword evidence="3" id="KW-1133">Transmembrane helix</keyword>
<dbReference type="GO" id="GO:0005886">
    <property type="term" value="C:plasma membrane"/>
    <property type="evidence" value="ECO:0007669"/>
    <property type="project" value="UniProtKB-SubCell"/>
</dbReference>
<organism evidence="5">
    <name type="scientific">uncultured Poseidoniia archaeon</name>
    <dbReference type="NCBI Taxonomy" id="1697135"/>
    <lineage>
        <taxon>Archaea</taxon>
        <taxon>Methanobacteriati</taxon>
        <taxon>Thermoplasmatota</taxon>
        <taxon>Candidatus Poseidoniia</taxon>
        <taxon>environmental samples</taxon>
    </lineage>
</organism>
<evidence type="ECO:0000259" key="4">
    <source>
        <dbReference type="Pfam" id="PF00924"/>
    </source>
</evidence>
<feature type="transmembrane region" description="Helical" evidence="3">
    <location>
        <begin position="128"/>
        <end position="150"/>
    </location>
</feature>
<keyword evidence="2" id="KW-1003">Cell membrane</keyword>
<evidence type="ECO:0000256" key="2">
    <source>
        <dbReference type="ARBA" id="ARBA00022475"/>
    </source>
</evidence>
<comment type="subcellular location">
    <subcellularLocation>
        <location evidence="1">Cell membrane</location>
        <topology evidence="1">Multi-pass membrane protein</topology>
    </subcellularLocation>
</comment>
<reference evidence="5" key="1">
    <citation type="submission" date="2014-11" db="EMBL/GenBank/DDBJ databases">
        <authorList>
            <person name="Zhu J."/>
            <person name="Qi W."/>
            <person name="Song R."/>
        </authorList>
    </citation>
    <scope>NUCLEOTIDE SEQUENCE</scope>
</reference>
<dbReference type="SUPFAM" id="SSF82689">
    <property type="entry name" value="Mechanosensitive channel protein MscS (YggB), C-terminal domain"/>
    <property type="match status" value="1"/>
</dbReference>
<name>A0A1B1TCZ4_9ARCH</name>
<proteinExistence type="predicted"/>
<dbReference type="InterPro" id="IPR006685">
    <property type="entry name" value="MscS_channel_2nd"/>
</dbReference>
<dbReference type="EMBL" id="KP211876">
    <property type="protein sequence ID" value="ANV80156.1"/>
    <property type="molecule type" value="Genomic_DNA"/>
</dbReference>
<feature type="transmembrane region" description="Helical" evidence="3">
    <location>
        <begin position="54"/>
        <end position="72"/>
    </location>
</feature>
<dbReference type="AlphaFoldDB" id="A0A1B1TCZ4"/>
<dbReference type="InterPro" id="IPR010920">
    <property type="entry name" value="LSM_dom_sf"/>
</dbReference>
<reference evidence="5" key="2">
    <citation type="journal article" date="2015" name="ISME J.">
        <title>A new class of marine Euryarchaeota group II from the Mediterranean deep chlorophyll maximum.</title>
        <authorList>
            <person name="Martin-Cuadrado A.B."/>
            <person name="Garcia-Heredia I."/>
            <person name="Molto A.G."/>
            <person name="Lopez-Ubeda R."/>
            <person name="Kimes N."/>
            <person name="Lopez-Garcia P."/>
            <person name="Moreira D."/>
            <person name="Rodriguez-Valera F."/>
        </authorList>
    </citation>
    <scope>NUCLEOTIDE SEQUENCE</scope>
</reference>
<evidence type="ECO:0000256" key="1">
    <source>
        <dbReference type="ARBA" id="ARBA00004651"/>
    </source>
</evidence>
<evidence type="ECO:0000256" key="3">
    <source>
        <dbReference type="SAM" id="Phobius"/>
    </source>
</evidence>
<accession>A0A1B1TCZ4</accession>
<protein>
    <recommendedName>
        <fullName evidence="4">Mechanosensitive ion channel MscS domain-containing protein</fullName>
    </recommendedName>
</protein>
<dbReference type="PANTHER" id="PTHR30221:SF1">
    <property type="entry name" value="SMALL-CONDUCTANCE MECHANOSENSITIVE CHANNEL"/>
    <property type="match status" value="1"/>
</dbReference>
<dbReference type="Pfam" id="PF00924">
    <property type="entry name" value="MS_channel_2nd"/>
    <property type="match status" value="1"/>
</dbReference>
<dbReference type="SUPFAM" id="SSF50182">
    <property type="entry name" value="Sm-like ribonucleoproteins"/>
    <property type="match status" value="1"/>
</dbReference>
<sequence length="350" mass="39294">MSLLIEVISNRIDGLSWIEYFTFAVNAFVFIFSKNISKLHGEDDEAKTKTRLRTLHLFNLIVFSAFILSILVNSESFPDEQISHSSLCLLISYLVYNIADGMILSRYGENITVMESSRYTETATSRTLDLIILGVVIVTSTITLINIWGITGILETTGAVGFLAVLIFATKDYWLGDFLSGILIISSDNVKRGDVISIPDMDIMGIVMEIGGLQTRIRDLVQGHDIEVPNNSILSNRTDFFKLNHGGPLKDYVDFNIGYGVSTEIVENYLNAVYDSAKENIDGLNETRKPLISLKENSNNAVRWRLTYYVSRPYRVLKIRDAINLSAYDLQADFDIDLSTPQLEVSVSKK</sequence>
<feature type="domain" description="Mechanosensitive ion channel MscS" evidence="4">
    <location>
        <begin position="176"/>
        <end position="236"/>
    </location>
</feature>
<feature type="transmembrane region" description="Helical" evidence="3">
    <location>
        <begin position="15"/>
        <end position="33"/>
    </location>
</feature>
<dbReference type="InterPro" id="IPR045275">
    <property type="entry name" value="MscS_archaea/bacteria_type"/>
</dbReference>
<feature type="transmembrane region" description="Helical" evidence="3">
    <location>
        <begin position="84"/>
        <end position="107"/>
    </location>
</feature>
<evidence type="ECO:0000313" key="5">
    <source>
        <dbReference type="EMBL" id="ANV80156.1"/>
    </source>
</evidence>
<keyword evidence="3" id="KW-0812">Transmembrane</keyword>
<dbReference type="InterPro" id="IPR011066">
    <property type="entry name" value="MscS_channel_C_sf"/>
</dbReference>
<dbReference type="GO" id="GO:0008381">
    <property type="term" value="F:mechanosensitive monoatomic ion channel activity"/>
    <property type="evidence" value="ECO:0007669"/>
    <property type="project" value="InterPro"/>
</dbReference>
<keyword evidence="3" id="KW-0472">Membrane</keyword>